<evidence type="ECO:0000313" key="17">
    <source>
        <dbReference type="RefSeq" id="XP_041417825.1"/>
    </source>
</evidence>
<dbReference type="PANTHER" id="PTHR10338:SF115">
    <property type="entry name" value="INTER-ALPHA-TRYPSIN INHIBITOR HEAVY CHAIN H3"/>
    <property type="match status" value="1"/>
</dbReference>
<evidence type="ECO:0000313" key="16">
    <source>
        <dbReference type="RefSeq" id="XP_041417824.1"/>
    </source>
</evidence>
<protein>
    <recommendedName>
        <fullName evidence="10">Inter-alpha-trypsin inhibitor heavy chain H3</fullName>
    </recommendedName>
</protein>
<evidence type="ECO:0000256" key="2">
    <source>
        <dbReference type="ARBA" id="ARBA00010158"/>
    </source>
</evidence>
<feature type="domain" description="VWFA" evidence="12">
    <location>
        <begin position="282"/>
        <end position="465"/>
    </location>
</feature>
<dbReference type="AlphaFoldDB" id="A0A8J1KM65"/>
<dbReference type="KEGG" id="xla:108704391"/>
<dbReference type="Pfam" id="PF00092">
    <property type="entry name" value="VWA"/>
    <property type="match status" value="1"/>
</dbReference>
<feature type="signal peptide" evidence="11">
    <location>
        <begin position="1"/>
        <end position="20"/>
    </location>
</feature>
<evidence type="ECO:0000256" key="1">
    <source>
        <dbReference type="ARBA" id="ARBA00004613"/>
    </source>
</evidence>
<dbReference type="Proteomes" id="UP000186698">
    <property type="component" value="Chromosome 4S"/>
</dbReference>
<proteinExistence type="inferred from homology"/>
<dbReference type="RefSeq" id="XP_041417823.1">
    <property type="nucleotide sequence ID" value="XM_041561889.1"/>
</dbReference>
<dbReference type="FunFam" id="3.40.50.410:FF:000013">
    <property type="entry name" value="inter-alpha-trypsin inhibitor heavy chain H2"/>
    <property type="match status" value="1"/>
</dbReference>
<evidence type="ECO:0000259" key="12">
    <source>
        <dbReference type="PROSITE" id="PS50234"/>
    </source>
</evidence>
<evidence type="ECO:0000259" key="13">
    <source>
        <dbReference type="PROSITE" id="PS51468"/>
    </source>
</evidence>
<gene>
    <name evidence="15 16 17" type="primary">LOC108704391</name>
</gene>
<evidence type="ECO:0000256" key="4">
    <source>
        <dbReference type="ARBA" id="ARBA00022690"/>
    </source>
</evidence>
<comment type="subcellular location">
    <subcellularLocation>
        <location evidence="1">Secreted</location>
    </subcellularLocation>
</comment>
<feature type="domain" description="VIT" evidence="13">
    <location>
        <begin position="28"/>
        <end position="157"/>
    </location>
</feature>
<dbReference type="Pfam" id="PF06668">
    <property type="entry name" value="ITI_HC_C"/>
    <property type="match status" value="1"/>
</dbReference>
<evidence type="ECO:0000256" key="3">
    <source>
        <dbReference type="ARBA" id="ARBA00022525"/>
    </source>
</evidence>
<evidence type="ECO:0000256" key="5">
    <source>
        <dbReference type="ARBA" id="ARBA00022729"/>
    </source>
</evidence>
<dbReference type="InterPro" id="IPR036465">
    <property type="entry name" value="vWFA_dom_sf"/>
</dbReference>
<dbReference type="PROSITE" id="PS50234">
    <property type="entry name" value="VWFA"/>
    <property type="match status" value="1"/>
</dbReference>
<dbReference type="GO" id="GO:0005576">
    <property type="term" value="C:extracellular region"/>
    <property type="evidence" value="ECO:0007669"/>
    <property type="project" value="UniProtKB-SubCell"/>
</dbReference>
<organism evidence="14 15">
    <name type="scientific">Xenopus laevis</name>
    <name type="common">African clawed frog</name>
    <dbReference type="NCBI Taxonomy" id="8355"/>
    <lineage>
        <taxon>Eukaryota</taxon>
        <taxon>Metazoa</taxon>
        <taxon>Chordata</taxon>
        <taxon>Craniata</taxon>
        <taxon>Vertebrata</taxon>
        <taxon>Euteleostomi</taxon>
        <taxon>Amphibia</taxon>
        <taxon>Batrachia</taxon>
        <taxon>Anura</taxon>
        <taxon>Pipoidea</taxon>
        <taxon>Pipidae</taxon>
        <taxon>Xenopodinae</taxon>
        <taxon>Xenopus</taxon>
        <taxon>Xenopus</taxon>
    </lineage>
</organism>
<keyword evidence="7" id="KW-0654">Proteoglycan</keyword>
<dbReference type="GeneID" id="108704391"/>
<dbReference type="Gene3D" id="3.40.50.410">
    <property type="entry name" value="von Willebrand factor, type A domain"/>
    <property type="match status" value="1"/>
</dbReference>
<evidence type="ECO:0000256" key="11">
    <source>
        <dbReference type="SAM" id="SignalP"/>
    </source>
</evidence>
<dbReference type="SMART" id="SM00327">
    <property type="entry name" value="VWA"/>
    <property type="match status" value="1"/>
</dbReference>
<name>A0A8J1KM65_XENLA</name>
<dbReference type="RefSeq" id="XP_041417825.1">
    <property type="nucleotide sequence ID" value="XM_041561891.1"/>
</dbReference>
<dbReference type="Pfam" id="PF08487">
    <property type="entry name" value="VIT"/>
    <property type="match status" value="1"/>
</dbReference>
<keyword evidence="6" id="KW-0722">Serine protease inhibitor</keyword>
<dbReference type="InterPro" id="IPR050934">
    <property type="entry name" value="ITIH"/>
</dbReference>
<evidence type="ECO:0000256" key="6">
    <source>
        <dbReference type="ARBA" id="ARBA00022900"/>
    </source>
</evidence>
<evidence type="ECO:0000256" key="10">
    <source>
        <dbReference type="ARBA" id="ARBA00039924"/>
    </source>
</evidence>
<evidence type="ECO:0000256" key="8">
    <source>
        <dbReference type="ARBA" id="ARBA00023180"/>
    </source>
</evidence>
<reference evidence="15 16" key="1">
    <citation type="submission" date="2025-04" db="UniProtKB">
        <authorList>
            <consortium name="RefSeq"/>
        </authorList>
    </citation>
    <scope>IDENTIFICATION</scope>
    <source>
        <strain evidence="15 16">J_2021</strain>
        <tissue evidence="15 16">Erythrocytes</tissue>
    </source>
</reference>
<evidence type="ECO:0000313" key="15">
    <source>
        <dbReference type="RefSeq" id="XP_041417823.1"/>
    </source>
</evidence>
<dbReference type="InterPro" id="IPR010600">
    <property type="entry name" value="ITI_HC_C"/>
</dbReference>
<dbReference type="InterPro" id="IPR002035">
    <property type="entry name" value="VWF_A"/>
</dbReference>
<dbReference type="SUPFAM" id="SSF53300">
    <property type="entry name" value="vWA-like"/>
    <property type="match status" value="1"/>
</dbReference>
<keyword evidence="8" id="KW-0325">Glycoprotein</keyword>
<keyword evidence="14" id="KW-1185">Reference proteome</keyword>
<dbReference type="SMART" id="SM00609">
    <property type="entry name" value="VIT"/>
    <property type="match status" value="1"/>
</dbReference>
<dbReference type="OrthoDB" id="299997at2759"/>
<dbReference type="CTD" id="108704391"/>
<accession>A0A8J1KM65</accession>
<keyword evidence="3" id="KW-0964">Secreted</keyword>
<comment type="function">
    <text evidence="9">May act as a carrier of hyaluronan in serum or as a binding protein between hyaluronan and other matrix protein, including those on cell surfaces in tissues to regulate the localization, synthesis and degradation of hyaluronan which are essential to cells undergoing biological processes.</text>
</comment>
<dbReference type="GO" id="GO:0004867">
    <property type="term" value="F:serine-type endopeptidase inhibitor activity"/>
    <property type="evidence" value="ECO:0007669"/>
    <property type="project" value="UniProtKB-KW"/>
</dbReference>
<dbReference type="PANTHER" id="PTHR10338">
    <property type="entry name" value="INTER-ALPHA-TRYPSIN INHIBITOR HEAVY CHAIN FAMILY MEMBER"/>
    <property type="match status" value="1"/>
</dbReference>
<dbReference type="InterPro" id="IPR013694">
    <property type="entry name" value="VIT"/>
</dbReference>
<evidence type="ECO:0000256" key="7">
    <source>
        <dbReference type="ARBA" id="ARBA00022974"/>
    </source>
</evidence>
<keyword evidence="4" id="KW-0646">Protease inhibitor</keyword>
<evidence type="ECO:0000256" key="9">
    <source>
        <dbReference type="ARBA" id="ARBA00037051"/>
    </source>
</evidence>
<sequence>MERLLVISALFLSLPILTLSDFLVPGIRNIQRRSPQDPSDDLEIYSVNIQSQITSRFAHNVITSRAVNRADRSQEVSFDVDLPKTAFITNFTMVIDGVTYPGVIKEKEAAKKQYEKAVSRGQSAGLVRASGRKTEKFTVSVNVASQSKVTFELIYEEMLKRNLGKYEMFIKVRPKKLVQSFQIEVDINEPQGISFLEAQGTFMTNDLLPLLHKSFSGEKGHVSFKPTFDQQRSCSNCSTTQLDGDFTVTYDVNRETPGNIQVVNGYFVHFFAPSKLKKVPKNIVFIIDRSISMIGLKMQQTKEALLKILEDVKEHDHFNFVIFDWGVEIWEESLVKATPENLSRAKEYVRNLYPKGWTNINDALLSAISLLDKVHSAGSVPKRSASLIIFMTDGQPSTGERDPAKIQENARKAINDKYSLYSLGFGTGVDYPFLEKLSLENSGVARRIYEESDAALQMEGFYDEVANPTLMDIELQYPENSISDVTQNKFKHYFDGSEIVVAGRITDNDLNWLTADVTAEGETDTLKYSENIKVHEEPDAVKQQQYIFGDFTERLWAYLTIQQLLEKRISAPASEKQNLTAKALELSLKYQFVTPLTSMVVTKPEEEKGEEETMIADKFVEGQESQAQSTYTASRTWSSYSAPRYSHRPTSFVDSDPHFIIQVPEKKDALCFNIQETPGVVLNIVSDPELGIAVNGELIGKKESGNVTSNETFFGKMGIVSTKLDLRIEVTTEAVTVLNGAKKMALSWQQDVTVTDDGLTLLVNKKKNLLLSMGDGATFIILLHKFSKNDPLHRDFLGFYTMDNHKFSERVHGLLGQFYHGVDYDISNIHKTADPQKPDATMRVKDSLLTVTRGSQRDYSKDPRSGSKVQCWFVHNNGEGLIDGVHADYIVPDLFSGVSTE</sequence>
<keyword evidence="5 11" id="KW-0732">Signal</keyword>
<comment type="similarity">
    <text evidence="2">Belongs to the ITIH family.</text>
</comment>
<evidence type="ECO:0000313" key="14">
    <source>
        <dbReference type="Proteomes" id="UP000186698"/>
    </source>
</evidence>
<dbReference type="GO" id="GO:0030212">
    <property type="term" value="P:hyaluronan metabolic process"/>
    <property type="evidence" value="ECO:0007669"/>
    <property type="project" value="InterPro"/>
</dbReference>
<feature type="chain" id="PRO_5044692341" description="Inter-alpha-trypsin inhibitor heavy chain H3" evidence="11">
    <location>
        <begin position="21"/>
        <end position="901"/>
    </location>
</feature>
<dbReference type="RefSeq" id="XP_041417824.1">
    <property type="nucleotide sequence ID" value="XM_041561890.1"/>
</dbReference>
<dbReference type="PROSITE" id="PS51468">
    <property type="entry name" value="VIT"/>
    <property type="match status" value="1"/>
</dbReference>